<sequence length="97" mass="9835">MGTIDTTDLIGTTLSVPAPVCVPEQTVVAHDVAHAGIAVTGESGVRRRHQGVALLAPSTLRATGEVYPLGGMPVAVTGPIFDDKCTAAFVPGRRGGT</sequence>
<dbReference type="EMBL" id="PHUJ01000003">
    <property type="protein sequence ID" value="PKB32640.1"/>
    <property type="molecule type" value="Genomic_DNA"/>
</dbReference>
<accession>A0A852W2Y2</accession>
<dbReference type="GeneID" id="98051863"/>
<accession>A0AA44USH3</accession>
<dbReference type="RefSeq" id="WP_100879747.1">
    <property type="nucleotide sequence ID" value="NZ_BAAAJZ010000001.1"/>
</dbReference>
<evidence type="ECO:0000313" key="2">
    <source>
        <dbReference type="EMBL" id="PKB32640.1"/>
    </source>
</evidence>
<reference evidence="1 4" key="1">
    <citation type="submission" date="2020-07" db="EMBL/GenBank/DDBJ databases">
        <title>Sequencing the genomes of 1000 actinobacteria strains.</title>
        <authorList>
            <person name="Klenk H.-P."/>
        </authorList>
    </citation>
    <scope>NUCLEOTIDE SEQUENCE [LARGE SCALE GENOMIC DNA]</scope>
    <source>
        <strain evidence="2 3">DSM 44104</strain>
        <strain evidence="1 4">DSM 44749</strain>
    </source>
</reference>
<dbReference type="Proteomes" id="UP000232453">
    <property type="component" value="Unassembled WGS sequence"/>
</dbReference>
<dbReference type="EMBL" id="JACCCZ010000001">
    <property type="protein sequence ID" value="NYG01801.1"/>
    <property type="molecule type" value="Genomic_DNA"/>
</dbReference>
<evidence type="ECO:0000313" key="1">
    <source>
        <dbReference type="EMBL" id="NYG01801.1"/>
    </source>
</evidence>
<proteinExistence type="predicted"/>
<name>A0A852W2Y2_PSEA5</name>
<comment type="caution">
    <text evidence="1">The sequence shown here is derived from an EMBL/GenBank/DDBJ whole genome shotgun (WGS) entry which is preliminary data.</text>
</comment>
<evidence type="ECO:0000313" key="3">
    <source>
        <dbReference type="Proteomes" id="UP000232453"/>
    </source>
</evidence>
<dbReference type="Proteomes" id="UP000549695">
    <property type="component" value="Unassembled WGS sequence"/>
</dbReference>
<keyword evidence="4" id="KW-1185">Reference proteome</keyword>
<protein>
    <submittedName>
        <fullName evidence="1">Uncharacterized protein</fullName>
    </submittedName>
</protein>
<evidence type="ECO:0000313" key="4">
    <source>
        <dbReference type="Proteomes" id="UP000549695"/>
    </source>
</evidence>
<organism evidence="1 4">
    <name type="scientific">Pseudonocardia alni</name>
    <name type="common">Amycolata alni</name>
    <dbReference type="NCBI Taxonomy" id="33907"/>
    <lineage>
        <taxon>Bacteria</taxon>
        <taxon>Bacillati</taxon>
        <taxon>Actinomycetota</taxon>
        <taxon>Actinomycetes</taxon>
        <taxon>Pseudonocardiales</taxon>
        <taxon>Pseudonocardiaceae</taxon>
        <taxon>Pseudonocardia</taxon>
    </lineage>
</organism>
<dbReference type="AlphaFoldDB" id="A0A852W2Y2"/>
<gene>
    <name evidence="2" type="ORF">ATL51_4373</name>
    <name evidence="1" type="ORF">HDA37_002086</name>
</gene>